<dbReference type="EMBL" id="JAELXN010000223">
    <property type="protein sequence ID" value="MBJ6599040.1"/>
    <property type="molecule type" value="Genomic_DNA"/>
</dbReference>
<gene>
    <name evidence="1" type="ORF">JGT27_25585</name>
</gene>
<dbReference type="GO" id="GO:0003677">
    <property type="term" value="F:DNA binding"/>
    <property type="evidence" value="ECO:0007669"/>
    <property type="project" value="UniProtKB-KW"/>
</dbReference>
<sequence>MNNIILFKSKKHILVEENYNEFIKFCRYQLSGLTQTQDWEQYAWKGYVTFRKIGIGNKIFDSIDAMHEDYINFAKAYIRYQHTLKPLKNYGVI</sequence>
<evidence type="ECO:0000313" key="1">
    <source>
        <dbReference type="EMBL" id="MBJ6599040.1"/>
    </source>
</evidence>
<dbReference type="AlphaFoldDB" id="A0A8I1G743"/>
<evidence type="ECO:0000313" key="2">
    <source>
        <dbReference type="Proteomes" id="UP000641429"/>
    </source>
</evidence>
<dbReference type="Proteomes" id="UP000641429">
    <property type="component" value="Unassembled WGS sequence"/>
</dbReference>
<proteinExistence type="predicted"/>
<organism evidence="1 2">
    <name type="scientific">Enterobacter asburiae</name>
    <dbReference type="NCBI Taxonomy" id="61645"/>
    <lineage>
        <taxon>Bacteria</taxon>
        <taxon>Pseudomonadati</taxon>
        <taxon>Pseudomonadota</taxon>
        <taxon>Gammaproteobacteria</taxon>
        <taxon>Enterobacterales</taxon>
        <taxon>Enterobacteriaceae</taxon>
        <taxon>Enterobacter</taxon>
        <taxon>Enterobacter cloacae complex</taxon>
    </lineage>
</organism>
<name>A0A8I1G743_ENTAS</name>
<accession>A0A8I1G743</accession>
<reference evidence="1" key="1">
    <citation type="submission" date="2020-12" db="EMBL/GenBank/DDBJ databases">
        <title>Molecular epidemiology of VIM- metallo-b-lactamase-producing Enterobacter cloacae complex isolated in France between 2015 and 2018.</title>
        <authorList>
            <person name="Emeraud C."/>
            <person name="Petit C."/>
            <person name="Bonnin R."/>
            <person name="Naas T."/>
            <person name="Dortet L."/>
        </authorList>
    </citation>
    <scope>NUCLEOTIDE SEQUENCE</scope>
    <source>
        <strain evidence="1">170C2</strain>
    </source>
</reference>
<protein>
    <submittedName>
        <fullName evidence="1">DNA-binding protein</fullName>
    </submittedName>
</protein>
<comment type="caution">
    <text evidence="1">The sequence shown here is derived from an EMBL/GenBank/DDBJ whole genome shotgun (WGS) entry which is preliminary data.</text>
</comment>
<keyword evidence="1" id="KW-0238">DNA-binding</keyword>
<feature type="non-terminal residue" evidence="1">
    <location>
        <position position="93"/>
    </location>
</feature>